<keyword evidence="2" id="KW-1185">Reference proteome</keyword>
<reference evidence="1 2" key="1">
    <citation type="submission" date="2018-11" db="EMBL/GenBank/DDBJ databases">
        <authorList>
            <consortium name="Pathogen Informatics"/>
        </authorList>
    </citation>
    <scope>NUCLEOTIDE SEQUENCE [LARGE SCALE GENOMIC DNA]</scope>
</reference>
<gene>
    <name evidence="1" type="ORF">SVUK_LOCUS9486</name>
</gene>
<evidence type="ECO:0000313" key="1">
    <source>
        <dbReference type="EMBL" id="VDM74488.1"/>
    </source>
</evidence>
<protein>
    <submittedName>
        <fullName evidence="1">Uncharacterized protein</fullName>
    </submittedName>
</protein>
<dbReference type="Proteomes" id="UP000270094">
    <property type="component" value="Unassembled WGS sequence"/>
</dbReference>
<organism evidence="1 2">
    <name type="scientific">Strongylus vulgaris</name>
    <name type="common">Blood worm</name>
    <dbReference type="NCBI Taxonomy" id="40348"/>
    <lineage>
        <taxon>Eukaryota</taxon>
        <taxon>Metazoa</taxon>
        <taxon>Ecdysozoa</taxon>
        <taxon>Nematoda</taxon>
        <taxon>Chromadorea</taxon>
        <taxon>Rhabditida</taxon>
        <taxon>Rhabditina</taxon>
        <taxon>Rhabditomorpha</taxon>
        <taxon>Strongyloidea</taxon>
        <taxon>Strongylidae</taxon>
        <taxon>Strongylus</taxon>
    </lineage>
</organism>
<evidence type="ECO:0000313" key="2">
    <source>
        <dbReference type="Proteomes" id="UP000270094"/>
    </source>
</evidence>
<dbReference type="AlphaFoldDB" id="A0A3P7L5L1"/>
<dbReference type="EMBL" id="UYYB01094497">
    <property type="protein sequence ID" value="VDM74488.1"/>
    <property type="molecule type" value="Genomic_DNA"/>
</dbReference>
<dbReference type="OrthoDB" id="5848137at2759"/>
<sequence length="106" mass="11819">MLASLTSPEGVVPWEKLAQACREHDLYLYSLEYLHPPQHIKDQLLINGRNNLALKNLISAQLNQTATGQPIAVNPIAQIMVSCFGTLLDLVLLTFSRCQFIVSFPL</sequence>
<proteinExistence type="predicted"/>
<name>A0A3P7L5L1_STRVU</name>
<accession>A0A3P7L5L1</accession>